<keyword evidence="3" id="KW-1185">Reference proteome</keyword>
<dbReference type="Gene3D" id="3.30.70.270">
    <property type="match status" value="1"/>
</dbReference>
<sequence length="146" mass="16944">MATLHPKRDSTPKFSKTRSIPYALYQKVKEELNILVQNRIIEQFETSNWAFPIVVVPKLNGELRICADFRAGLSSQLDIEQYPIHTMEELLLKLKDMNIFSKVDLSEAYFQLPLDEESRKVVVINTPFGLYRYNRFPFGVYSAPAI</sequence>
<dbReference type="CDD" id="cd01647">
    <property type="entry name" value="RT_LTR"/>
    <property type="match status" value="1"/>
</dbReference>
<evidence type="ECO:0000259" key="1">
    <source>
        <dbReference type="PROSITE" id="PS50878"/>
    </source>
</evidence>
<protein>
    <submittedName>
        <fullName evidence="2">Transposon Ty3-I Gag-Pol polyprotein</fullName>
    </submittedName>
</protein>
<dbReference type="InterPro" id="IPR043502">
    <property type="entry name" value="DNA/RNA_pol_sf"/>
</dbReference>
<evidence type="ECO:0000313" key="2">
    <source>
        <dbReference type="EMBL" id="KII65847.1"/>
    </source>
</evidence>
<proteinExistence type="predicted"/>
<dbReference type="PROSITE" id="PS50878">
    <property type="entry name" value="RT_POL"/>
    <property type="match status" value="1"/>
</dbReference>
<reference evidence="2 3" key="1">
    <citation type="journal article" date="2014" name="Genome Biol. Evol.">
        <title>The genome of the myxosporean Thelohanellus kitauei shows adaptations to nutrient acquisition within its fish host.</title>
        <authorList>
            <person name="Yang Y."/>
            <person name="Xiong J."/>
            <person name="Zhou Z."/>
            <person name="Huo F."/>
            <person name="Miao W."/>
            <person name="Ran C."/>
            <person name="Liu Y."/>
            <person name="Zhang J."/>
            <person name="Feng J."/>
            <person name="Wang M."/>
            <person name="Wang M."/>
            <person name="Wang L."/>
            <person name="Yao B."/>
        </authorList>
    </citation>
    <scope>NUCLEOTIDE SEQUENCE [LARGE SCALE GENOMIC DNA]</scope>
    <source>
        <strain evidence="2">Wuqing</strain>
    </source>
</reference>
<dbReference type="OMA" id="FLTINSH"/>
<dbReference type="SUPFAM" id="SSF56672">
    <property type="entry name" value="DNA/RNA polymerases"/>
    <property type="match status" value="1"/>
</dbReference>
<dbReference type="Gene3D" id="3.10.10.10">
    <property type="entry name" value="HIV Type 1 Reverse Transcriptase, subunit A, domain 1"/>
    <property type="match status" value="1"/>
</dbReference>
<dbReference type="Proteomes" id="UP000031668">
    <property type="component" value="Unassembled WGS sequence"/>
</dbReference>
<dbReference type="OrthoDB" id="5985458at2759"/>
<dbReference type="PANTHER" id="PTHR37984:SF5">
    <property type="entry name" value="PROTEIN NYNRIN-LIKE"/>
    <property type="match status" value="1"/>
</dbReference>
<accession>A0A0C2MW35</accession>
<gene>
    <name evidence="2" type="ORF">RF11_04120</name>
</gene>
<dbReference type="PANTHER" id="PTHR37984">
    <property type="entry name" value="PROTEIN CBG26694"/>
    <property type="match status" value="1"/>
</dbReference>
<dbReference type="EMBL" id="JWZT01003712">
    <property type="protein sequence ID" value="KII65847.1"/>
    <property type="molecule type" value="Genomic_DNA"/>
</dbReference>
<name>A0A0C2MW35_THEKT</name>
<dbReference type="AlphaFoldDB" id="A0A0C2MW35"/>
<dbReference type="InterPro" id="IPR050951">
    <property type="entry name" value="Retrovirus_Pol_polyprotein"/>
</dbReference>
<evidence type="ECO:0000313" key="3">
    <source>
        <dbReference type="Proteomes" id="UP000031668"/>
    </source>
</evidence>
<dbReference type="InterPro" id="IPR000477">
    <property type="entry name" value="RT_dom"/>
</dbReference>
<organism evidence="2 3">
    <name type="scientific">Thelohanellus kitauei</name>
    <name type="common">Myxosporean</name>
    <dbReference type="NCBI Taxonomy" id="669202"/>
    <lineage>
        <taxon>Eukaryota</taxon>
        <taxon>Metazoa</taxon>
        <taxon>Cnidaria</taxon>
        <taxon>Myxozoa</taxon>
        <taxon>Myxosporea</taxon>
        <taxon>Bivalvulida</taxon>
        <taxon>Platysporina</taxon>
        <taxon>Myxobolidae</taxon>
        <taxon>Thelohanellus</taxon>
    </lineage>
</organism>
<comment type="caution">
    <text evidence="2">The sequence shown here is derived from an EMBL/GenBank/DDBJ whole genome shotgun (WGS) entry which is preliminary data.</text>
</comment>
<feature type="domain" description="Reverse transcriptase" evidence="1">
    <location>
        <begin position="37"/>
        <end position="146"/>
    </location>
</feature>
<dbReference type="InterPro" id="IPR043128">
    <property type="entry name" value="Rev_trsase/Diguanyl_cyclase"/>
</dbReference>
<dbReference type="Pfam" id="PF00078">
    <property type="entry name" value="RVT_1"/>
    <property type="match status" value="1"/>
</dbReference>